<dbReference type="AlphaFoldDB" id="A0A917FPS4"/>
<sequence>MNIQIGINRKNNNKWGLNYIYRKGTKENKVYVSINPNKSIHESSVNNRSDYISGGSCSLSHVFMPYSGPGFNQTNSNLTTMMPIRTFVYELIKEDFEKLNIEDLLVELELVKNSTI</sequence>
<keyword evidence="2" id="KW-1185">Reference proteome</keyword>
<gene>
    <name evidence="1" type="ORF">GCM10011365_17160</name>
</gene>
<dbReference type="EMBL" id="BMEO01000006">
    <property type="protein sequence ID" value="GGF96387.1"/>
    <property type="molecule type" value="Genomic_DNA"/>
</dbReference>
<name>A0A917FPS4_9GAMM</name>
<comment type="caution">
    <text evidence="1">The sequence shown here is derived from an EMBL/GenBank/DDBJ whole genome shotgun (WGS) entry which is preliminary data.</text>
</comment>
<reference evidence="1" key="2">
    <citation type="submission" date="2020-09" db="EMBL/GenBank/DDBJ databases">
        <authorList>
            <person name="Sun Q."/>
            <person name="Zhou Y."/>
        </authorList>
    </citation>
    <scope>NUCLEOTIDE SEQUENCE</scope>
    <source>
        <strain evidence="1">CGMCC 1.12181</strain>
    </source>
</reference>
<proteinExistence type="predicted"/>
<reference evidence="1" key="1">
    <citation type="journal article" date="2014" name="Int. J. Syst. Evol. Microbiol.">
        <title>Complete genome sequence of Corynebacterium casei LMG S-19264T (=DSM 44701T), isolated from a smear-ripened cheese.</title>
        <authorList>
            <consortium name="US DOE Joint Genome Institute (JGI-PGF)"/>
            <person name="Walter F."/>
            <person name="Albersmeier A."/>
            <person name="Kalinowski J."/>
            <person name="Ruckert C."/>
        </authorList>
    </citation>
    <scope>NUCLEOTIDE SEQUENCE</scope>
    <source>
        <strain evidence="1">CGMCC 1.12181</strain>
    </source>
</reference>
<evidence type="ECO:0000313" key="1">
    <source>
        <dbReference type="EMBL" id="GGF96387.1"/>
    </source>
</evidence>
<dbReference type="RefSeq" id="WP_345258622.1">
    <property type="nucleotide sequence ID" value="NZ_BAABJF010000001.1"/>
</dbReference>
<protein>
    <submittedName>
        <fullName evidence="1">Uncharacterized protein</fullName>
    </submittedName>
</protein>
<organism evidence="1 2">
    <name type="scientific">Marinicella pacifica</name>
    <dbReference type="NCBI Taxonomy" id="1171543"/>
    <lineage>
        <taxon>Bacteria</taxon>
        <taxon>Pseudomonadati</taxon>
        <taxon>Pseudomonadota</taxon>
        <taxon>Gammaproteobacteria</taxon>
        <taxon>Lysobacterales</taxon>
        <taxon>Marinicellaceae</taxon>
        <taxon>Marinicella</taxon>
    </lineage>
</organism>
<accession>A0A917FPS4</accession>
<evidence type="ECO:0000313" key="2">
    <source>
        <dbReference type="Proteomes" id="UP000605253"/>
    </source>
</evidence>
<dbReference type="Proteomes" id="UP000605253">
    <property type="component" value="Unassembled WGS sequence"/>
</dbReference>